<reference evidence="4 5" key="1">
    <citation type="submission" date="2021-08" db="EMBL/GenBank/DDBJ databases">
        <authorList>
            <person name="Tuo L."/>
        </authorList>
    </citation>
    <scope>NUCLEOTIDE SEQUENCE [LARGE SCALE GENOMIC DNA]</scope>
    <source>
        <strain evidence="4 5">JCM 31229</strain>
    </source>
</reference>
<keyword evidence="2 4" id="KW-0378">Hydrolase</keyword>
<dbReference type="InterPro" id="IPR002410">
    <property type="entry name" value="Peptidase_S33"/>
</dbReference>
<evidence type="ECO:0000256" key="2">
    <source>
        <dbReference type="ARBA" id="ARBA00022801"/>
    </source>
</evidence>
<dbReference type="PANTHER" id="PTHR43433:SF1">
    <property type="entry name" value="BLL5160 PROTEIN"/>
    <property type="match status" value="1"/>
</dbReference>
<name>A0ABS7PUJ8_9SPHN</name>
<evidence type="ECO:0000313" key="4">
    <source>
        <dbReference type="EMBL" id="MBY8825022.1"/>
    </source>
</evidence>
<evidence type="ECO:0000313" key="5">
    <source>
        <dbReference type="Proteomes" id="UP000706039"/>
    </source>
</evidence>
<dbReference type="EMBL" id="JAINVV010000011">
    <property type="protein sequence ID" value="MBY8825022.1"/>
    <property type="molecule type" value="Genomic_DNA"/>
</dbReference>
<comment type="similarity">
    <text evidence="1">Belongs to the peptidase S33 family.</text>
</comment>
<gene>
    <name evidence="4" type="ORF">K7G82_22150</name>
</gene>
<evidence type="ECO:0000256" key="1">
    <source>
        <dbReference type="ARBA" id="ARBA00010088"/>
    </source>
</evidence>
<dbReference type="InterPro" id="IPR000073">
    <property type="entry name" value="AB_hydrolase_1"/>
</dbReference>
<dbReference type="Gene3D" id="3.40.50.1820">
    <property type="entry name" value="alpha/beta hydrolase"/>
    <property type="match status" value="1"/>
</dbReference>
<feature type="domain" description="AB hydrolase-1" evidence="3">
    <location>
        <begin position="62"/>
        <end position="337"/>
    </location>
</feature>
<keyword evidence="5" id="KW-1185">Reference proteome</keyword>
<dbReference type="GO" id="GO:0016787">
    <property type="term" value="F:hydrolase activity"/>
    <property type="evidence" value="ECO:0007669"/>
    <property type="project" value="UniProtKB-KW"/>
</dbReference>
<dbReference type="PRINTS" id="PR00793">
    <property type="entry name" value="PROAMNOPTASE"/>
</dbReference>
<proteinExistence type="inferred from homology"/>
<comment type="caution">
    <text evidence="4">The sequence shown here is derived from an EMBL/GenBank/DDBJ whole genome shotgun (WGS) entry which is preliminary data.</text>
</comment>
<dbReference type="RefSeq" id="WP_222992130.1">
    <property type="nucleotide sequence ID" value="NZ_JAINVV010000011.1"/>
</dbReference>
<protein>
    <submittedName>
        <fullName evidence="4">Alpha/beta hydrolase</fullName>
    </submittedName>
</protein>
<dbReference type="PANTHER" id="PTHR43433">
    <property type="entry name" value="HYDROLASE, ALPHA/BETA FOLD FAMILY PROTEIN"/>
    <property type="match status" value="1"/>
</dbReference>
<sequence length="369" mass="40420">MFPLSPAAATPLETIADRAPVTKIVGDARRIATPEGIEILEQVDVGDDRQWISIRGRNRANPVLLFVHGGPGTAMMPLNWAYQAPWEDYFTVVNWDQRGVGKNAAGADRQKLLPTLSLDRVVQDGAAVIDHVRTRLGKDKVVVLGFSWGSMVGAHLAHRFPDKVSAYVGVGQAVGPDDEAILYRETIAAAERAGDAAAAAELKALGPYPRANGELPLDVGSALRRYAARYDGMWYGHRDLKPMYDMAELAPEYSDADVAAFRQGSAWLSESRIMHDMMTDDLRRLGGFQVPVVLLLGRYDLATPYAAGRAWFETLKAPAKTLVTFERSSHFVMLEEPGRFLTALVSRVLPLTEGAPPYAVLPRASEKPR</sequence>
<organism evidence="4 5">
    <name type="scientific">Sphingomonas colocasiae</name>
    <dbReference type="NCBI Taxonomy" id="1848973"/>
    <lineage>
        <taxon>Bacteria</taxon>
        <taxon>Pseudomonadati</taxon>
        <taxon>Pseudomonadota</taxon>
        <taxon>Alphaproteobacteria</taxon>
        <taxon>Sphingomonadales</taxon>
        <taxon>Sphingomonadaceae</taxon>
        <taxon>Sphingomonas</taxon>
    </lineage>
</organism>
<accession>A0ABS7PUJ8</accession>
<dbReference type="SUPFAM" id="SSF53474">
    <property type="entry name" value="alpha/beta-Hydrolases"/>
    <property type="match status" value="1"/>
</dbReference>
<evidence type="ECO:0000259" key="3">
    <source>
        <dbReference type="Pfam" id="PF00561"/>
    </source>
</evidence>
<dbReference type="Pfam" id="PF00561">
    <property type="entry name" value="Abhydrolase_1"/>
    <property type="match status" value="1"/>
</dbReference>
<dbReference type="InterPro" id="IPR050471">
    <property type="entry name" value="AB_hydrolase"/>
</dbReference>
<dbReference type="InterPro" id="IPR029058">
    <property type="entry name" value="AB_hydrolase_fold"/>
</dbReference>
<dbReference type="Proteomes" id="UP000706039">
    <property type="component" value="Unassembled WGS sequence"/>
</dbReference>